<name>G2XQN7_BOTF4</name>
<dbReference type="InParanoid" id="G2XQN7"/>
<gene>
    <name evidence="1" type="ORF">BofuT4_uP069820.1</name>
</gene>
<proteinExistence type="predicted"/>
<dbReference type="HOGENOM" id="CLU_3086928_0_0_1"/>
<protein>
    <submittedName>
        <fullName evidence="1">Uncharacterized protein</fullName>
    </submittedName>
</protein>
<dbReference type="AlphaFoldDB" id="G2XQN7"/>
<evidence type="ECO:0000313" key="1">
    <source>
        <dbReference type="EMBL" id="CCD43142.1"/>
    </source>
</evidence>
<dbReference type="EMBL" id="FQ790252">
    <property type="protein sequence ID" value="CCD43142.1"/>
    <property type="molecule type" value="Genomic_DNA"/>
</dbReference>
<reference evidence="2" key="1">
    <citation type="journal article" date="2011" name="PLoS Genet.">
        <title>Genomic analysis of the necrotrophic fungal pathogens Sclerotinia sclerotiorum and Botrytis cinerea.</title>
        <authorList>
            <person name="Amselem J."/>
            <person name="Cuomo C.A."/>
            <person name="van Kan J.A."/>
            <person name="Viaud M."/>
            <person name="Benito E.P."/>
            <person name="Couloux A."/>
            <person name="Coutinho P.M."/>
            <person name="de Vries R.P."/>
            <person name="Dyer P.S."/>
            <person name="Fillinger S."/>
            <person name="Fournier E."/>
            <person name="Gout L."/>
            <person name="Hahn M."/>
            <person name="Kohn L."/>
            <person name="Lapalu N."/>
            <person name="Plummer K.M."/>
            <person name="Pradier J.M."/>
            <person name="Quevillon E."/>
            <person name="Sharon A."/>
            <person name="Simon A."/>
            <person name="ten Have A."/>
            <person name="Tudzynski B."/>
            <person name="Tudzynski P."/>
            <person name="Wincker P."/>
            <person name="Andrew M."/>
            <person name="Anthouard V."/>
            <person name="Beever R.E."/>
            <person name="Beffa R."/>
            <person name="Benoit I."/>
            <person name="Bouzid O."/>
            <person name="Brault B."/>
            <person name="Chen Z."/>
            <person name="Choquer M."/>
            <person name="Collemare J."/>
            <person name="Cotton P."/>
            <person name="Danchin E.G."/>
            <person name="Da Silva C."/>
            <person name="Gautier A."/>
            <person name="Giraud C."/>
            <person name="Giraud T."/>
            <person name="Gonzalez C."/>
            <person name="Grossetete S."/>
            <person name="Guldener U."/>
            <person name="Henrissat B."/>
            <person name="Howlett B.J."/>
            <person name="Kodira C."/>
            <person name="Kretschmer M."/>
            <person name="Lappartient A."/>
            <person name="Leroch M."/>
            <person name="Levis C."/>
            <person name="Mauceli E."/>
            <person name="Neuveglise C."/>
            <person name="Oeser B."/>
            <person name="Pearson M."/>
            <person name="Poulain J."/>
            <person name="Poussereau N."/>
            <person name="Quesneville H."/>
            <person name="Rascle C."/>
            <person name="Schumacher J."/>
            <person name="Segurens B."/>
            <person name="Sexton A."/>
            <person name="Silva E."/>
            <person name="Sirven C."/>
            <person name="Soanes D.M."/>
            <person name="Talbot N.J."/>
            <person name="Templeton M."/>
            <person name="Yandava C."/>
            <person name="Yarden O."/>
            <person name="Zeng Q."/>
            <person name="Rollins J.A."/>
            <person name="Lebrun M.H."/>
            <person name="Dickman M."/>
        </authorList>
    </citation>
    <scope>NUCLEOTIDE SEQUENCE [LARGE SCALE GENOMIC DNA]</scope>
    <source>
        <strain evidence="2">T4</strain>
    </source>
</reference>
<dbReference type="Proteomes" id="UP000008177">
    <property type="component" value="Unplaced contigs"/>
</dbReference>
<accession>G2XQN7</accession>
<evidence type="ECO:0000313" key="2">
    <source>
        <dbReference type="Proteomes" id="UP000008177"/>
    </source>
</evidence>
<sequence>MPIHRVILNRSVEQFLIAGLLKRRSMRGIRIERWSAEHPSGRPGKYMSNGRL</sequence>
<organism evidence="1 2">
    <name type="scientific">Botryotinia fuckeliana (strain T4)</name>
    <name type="common">Noble rot fungus</name>
    <name type="synonym">Botrytis cinerea</name>
    <dbReference type="NCBI Taxonomy" id="999810"/>
    <lineage>
        <taxon>Eukaryota</taxon>
        <taxon>Fungi</taxon>
        <taxon>Dikarya</taxon>
        <taxon>Ascomycota</taxon>
        <taxon>Pezizomycotina</taxon>
        <taxon>Leotiomycetes</taxon>
        <taxon>Helotiales</taxon>
        <taxon>Sclerotiniaceae</taxon>
        <taxon>Botrytis</taxon>
    </lineage>
</organism>